<keyword evidence="3" id="KW-0472">Membrane</keyword>
<dbReference type="SUPFAM" id="SSF52540">
    <property type="entry name" value="P-loop containing nucleoside triphosphate hydrolases"/>
    <property type="match status" value="1"/>
</dbReference>
<feature type="transmembrane region" description="Helical" evidence="3">
    <location>
        <begin position="472"/>
        <end position="492"/>
    </location>
</feature>
<dbReference type="PANTHER" id="PTHR24220">
    <property type="entry name" value="IMPORT ATP-BINDING PROTEIN"/>
    <property type="match status" value="1"/>
</dbReference>
<dbReference type="EMBL" id="SMCQ01000043">
    <property type="protein sequence ID" value="TCV90900.1"/>
    <property type="molecule type" value="Genomic_DNA"/>
</dbReference>
<keyword evidence="6" id="KW-1185">Reference proteome</keyword>
<organism evidence="5 6">
    <name type="scientific">Longibaculum muris</name>
    <dbReference type="NCBI Taxonomy" id="1796628"/>
    <lineage>
        <taxon>Bacteria</taxon>
        <taxon>Bacillati</taxon>
        <taxon>Bacillota</taxon>
        <taxon>Erysipelotrichia</taxon>
        <taxon>Erysipelotrichales</taxon>
        <taxon>Coprobacillaceae</taxon>
        <taxon>Longibaculum</taxon>
    </lineage>
</organism>
<evidence type="ECO:0000256" key="1">
    <source>
        <dbReference type="ARBA" id="ARBA00022741"/>
    </source>
</evidence>
<keyword evidence="5" id="KW-0449">Lipoprotein</keyword>
<feature type="transmembrane region" description="Helical" evidence="3">
    <location>
        <begin position="545"/>
        <end position="567"/>
    </location>
</feature>
<feature type="transmembrane region" description="Helical" evidence="3">
    <location>
        <begin position="254"/>
        <end position="273"/>
    </location>
</feature>
<feature type="transmembrane region" description="Helical" evidence="3">
    <location>
        <begin position="513"/>
        <end position="539"/>
    </location>
</feature>
<keyword evidence="3" id="KW-0812">Transmembrane</keyword>
<feature type="domain" description="ABC transporter" evidence="4">
    <location>
        <begin position="1"/>
        <end position="233"/>
    </location>
</feature>
<name>A0A4R3YFK3_9FIRM</name>
<dbReference type="GO" id="GO:0005886">
    <property type="term" value="C:plasma membrane"/>
    <property type="evidence" value="ECO:0007669"/>
    <property type="project" value="TreeGrafter"/>
</dbReference>
<dbReference type="GO" id="GO:0016887">
    <property type="term" value="F:ATP hydrolysis activity"/>
    <property type="evidence" value="ECO:0007669"/>
    <property type="project" value="InterPro"/>
</dbReference>
<dbReference type="InterPro" id="IPR015854">
    <property type="entry name" value="ABC_transpr_LolD-like"/>
</dbReference>
<keyword evidence="3" id="KW-1133">Transmembrane helix</keyword>
<dbReference type="GO" id="GO:0022857">
    <property type="term" value="F:transmembrane transporter activity"/>
    <property type="evidence" value="ECO:0007669"/>
    <property type="project" value="TreeGrafter"/>
</dbReference>
<evidence type="ECO:0000313" key="5">
    <source>
        <dbReference type="EMBL" id="TCV90900.1"/>
    </source>
</evidence>
<protein>
    <submittedName>
        <fullName evidence="5">ABC-type lipoprotein export system ATPase subunit</fullName>
    </submittedName>
</protein>
<dbReference type="InterPro" id="IPR017871">
    <property type="entry name" value="ABC_transporter-like_CS"/>
</dbReference>
<dbReference type="SMART" id="SM00382">
    <property type="entry name" value="AAA"/>
    <property type="match status" value="1"/>
</dbReference>
<keyword evidence="2" id="KW-0067">ATP-binding</keyword>
<dbReference type="InterPro" id="IPR027417">
    <property type="entry name" value="P-loop_NTPase"/>
</dbReference>
<gene>
    <name evidence="5" type="ORF">EDD60_1435</name>
</gene>
<evidence type="ECO:0000259" key="4">
    <source>
        <dbReference type="PROSITE" id="PS50893"/>
    </source>
</evidence>
<proteinExistence type="predicted"/>
<dbReference type="InterPro" id="IPR003593">
    <property type="entry name" value="AAA+_ATPase"/>
</dbReference>
<dbReference type="Gene3D" id="3.40.50.300">
    <property type="entry name" value="P-loop containing nucleotide triphosphate hydrolases"/>
    <property type="match status" value="1"/>
</dbReference>
<dbReference type="Pfam" id="PF00005">
    <property type="entry name" value="ABC_tran"/>
    <property type="match status" value="1"/>
</dbReference>
<dbReference type="RefSeq" id="WP_066443914.1">
    <property type="nucleotide sequence ID" value="NZ_JANKBF010000037.1"/>
</dbReference>
<dbReference type="PROSITE" id="PS00211">
    <property type="entry name" value="ABC_TRANSPORTER_1"/>
    <property type="match status" value="1"/>
</dbReference>
<dbReference type="Proteomes" id="UP000295515">
    <property type="component" value="Unassembled WGS sequence"/>
</dbReference>
<dbReference type="AlphaFoldDB" id="A0A4R3YFK3"/>
<dbReference type="InterPro" id="IPR003439">
    <property type="entry name" value="ABC_transporter-like_ATP-bd"/>
</dbReference>
<comment type="caution">
    <text evidence="5">The sequence shown here is derived from an EMBL/GenBank/DDBJ whole genome shotgun (WGS) entry which is preliminary data.</text>
</comment>
<dbReference type="GO" id="GO:0005524">
    <property type="term" value="F:ATP binding"/>
    <property type="evidence" value="ECO:0007669"/>
    <property type="project" value="UniProtKB-KW"/>
</dbReference>
<evidence type="ECO:0000313" key="6">
    <source>
        <dbReference type="Proteomes" id="UP000295515"/>
    </source>
</evidence>
<dbReference type="GeneID" id="98916927"/>
<evidence type="ECO:0000256" key="3">
    <source>
        <dbReference type="SAM" id="Phobius"/>
    </source>
</evidence>
<evidence type="ECO:0000256" key="2">
    <source>
        <dbReference type="ARBA" id="ARBA00022840"/>
    </source>
</evidence>
<sequence length="578" mass="67731">MLKINHLNISFAKPLFNNQNLEIKNNCLTLLVGESGCGKTTLLYKLGLIDFHKKDCSYQIDDTDITEFHHKKKTILRRYDIAFVFQDYILYDHFNVYENIQYYASLVGNEISADKAKEYLHKVHLDIPLDRSLYAMSGGQKQRLAIACALTKETPILILDEPTSALDTENARIIFEILSELKKEKTIIITSHNQIAREYCDEVVQIEDGIITKIVSKDIQEKPIKIIQKGTHLPLKTYFNYLKKQYYFSKKMKVFIAFVNIMIIIFCLVTSQVTNNFISESKSIVSKDNPGWMYVPSLQKQDIDKLKIDSYYPYYNVSLNLLDKSYPVVPYYDEININNKIWTRFDLSKEQGFYFSHKLYYKNSHLIVPTQSINFYDTNNHIEISLLYKGILLKGLTSEYIDSSEFIYMHQKLIEEKLKPTEISGYTLFCHNIDDFTELKLKLENLNYKVTTFSDYDQIISYIEMLNTIQKIVMTCLICFGLMTLYFLYRSYFHTREKEFALLKCIGLTNMNIITLVLFESFIMNILSFIIMSVGIYWFVNYSLLELLLFESILLLGIGIIISIMTYRLQPIQVLRNE</sequence>
<dbReference type="PROSITE" id="PS50893">
    <property type="entry name" value="ABC_TRANSPORTER_2"/>
    <property type="match status" value="1"/>
</dbReference>
<keyword evidence="1" id="KW-0547">Nucleotide-binding</keyword>
<reference evidence="5 6" key="1">
    <citation type="submission" date="2019-03" db="EMBL/GenBank/DDBJ databases">
        <title>Genomic Encyclopedia of Type Strains, Phase IV (KMG-IV): sequencing the most valuable type-strain genomes for metagenomic binning, comparative biology and taxonomic classification.</title>
        <authorList>
            <person name="Goeker M."/>
        </authorList>
    </citation>
    <scope>NUCLEOTIDE SEQUENCE [LARGE SCALE GENOMIC DNA]</scope>
    <source>
        <strain evidence="5 6">DSM 29487</strain>
    </source>
</reference>
<accession>A0A4R3YFK3</accession>